<dbReference type="PANTHER" id="PTHR48228:SF7">
    <property type="entry name" value="FATTY ACYL-COA TRANSFERASE RV3272-RELATED"/>
    <property type="match status" value="1"/>
</dbReference>
<dbReference type="RefSeq" id="WP_053281997.1">
    <property type="nucleotide sequence ID" value="NZ_JBLZYZ010000073.1"/>
</dbReference>
<proteinExistence type="predicted"/>
<dbReference type="PANTHER" id="PTHR48228">
    <property type="entry name" value="SUCCINYL-COA--D-CITRAMALATE COA-TRANSFERASE"/>
    <property type="match status" value="1"/>
</dbReference>
<name>A0A0L7N5K0_COMTE</name>
<dbReference type="Gene3D" id="3.40.50.10540">
    <property type="entry name" value="Crotonobetainyl-coa:carnitine coa-transferase, domain 1"/>
    <property type="match status" value="1"/>
</dbReference>
<accession>A0A0L7N5K0</accession>
<organism evidence="1 2">
    <name type="scientific">Comamonas testosteroni</name>
    <name type="common">Pseudomonas testosteroni</name>
    <dbReference type="NCBI Taxonomy" id="285"/>
    <lineage>
        <taxon>Bacteria</taxon>
        <taxon>Pseudomonadati</taxon>
        <taxon>Pseudomonadota</taxon>
        <taxon>Betaproteobacteria</taxon>
        <taxon>Burkholderiales</taxon>
        <taxon>Comamonadaceae</taxon>
        <taxon>Comamonas</taxon>
    </lineage>
</organism>
<evidence type="ECO:0000313" key="2">
    <source>
        <dbReference type="Proteomes" id="UP000037442"/>
    </source>
</evidence>
<gene>
    <name evidence="1" type="ORF">GL58_23765</name>
</gene>
<dbReference type="InterPro" id="IPR044855">
    <property type="entry name" value="CoA-Trfase_III_dom3_sf"/>
</dbReference>
<dbReference type="InterPro" id="IPR023606">
    <property type="entry name" value="CoA-Trfase_III_dom_1_sf"/>
</dbReference>
<dbReference type="Pfam" id="PF02515">
    <property type="entry name" value="CoA_transf_3"/>
    <property type="match status" value="1"/>
</dbReference>
<dbReference type="Proteomes" id="UP000037442">
    <property type="component" value="Unassembled WGS sequence"/>
</dbReference>
<evidence type="ECO:0000313" key="1">
    <source>
        <dbReference type="EMBL" id="KOC29118.1"/>
    </source>
</evidence>
<dbReference type="PATRIC" id="fig|285.49.peg.4929"/>
<dbReference type="SUPFAM" id="SSF89796">
    <property type="entry name" value="CoA-transferase family III (CaiB/BaiF)"/>
    <property type="match status" value="1"/>
</dbReference>
<dbReference type="InterPro" id="IPR003673">
    <property type="entry name" value="CoA-Trfase_fam_III"/>
</dbReference>
<dbReference type="AlphaFoldDB" id="A0A0L7N5K0"/>
<dbReference type="Gene3D" id="3.30.1540.10">
    <property type="entry name" value="formyl-coa transferase, domain 3"/>
    <property type="match status" value="1"/>
</dbReference>
<protein>
    <submittedName>
        <fullName evidence="1">Carnitine dehydratase</fullName>
    </submittedName>
</protein>
<reference evidence="2" key="1">
    <citation type="submission" date="2014-06" db="EMBL/GenBank/DDBJ databases">
        <title>Draft genome sequence of C. testosteroni WDL7.</title>
        <authorList>
            <person name="Wu Y."/>
            <person name="Seshan H."/>
            <person name="Arumugam K."/>
        </authorList>
    </citation>
    <scope>NUCLEOTIDE SEQUENCE [LARGE SCALE GENOMIC DNA]</scope>
    <source>
        <strain evidence="2">WDL7</strain>
    </source>
</reference>
<dbReference type="EMBL" id="JNVD01000007">
    <property type="protein sequence ID" value="KOC29118.1"/>
    <property type="molecule type" value="Genomic_DNA"/>
</dbReference>
<comment type="caution">
    <text evidence="1">The sequence shown here is derived from an EMBL/GenBank/DDBJ whole genome shotgun (WGS) entry which is preliminary data.</text>
</comment>
<sequence length="417" mass="44262">MEQTKAPLAGLRVIDWTHVLAGPFAGYQLSLLGAEVIRIERADGDDMIRVKGADPELAALGLGEAFIAQGAGKLSLALDARDPRAKKALATLISGADVLLENFRPGKLAALGFAPQELIERHPRLIVCSITGFGPESNRRAYDHVVQAASGLMAANAGSDGVPQRVGFPLIDYSVGQQAALAVMSALYRRERQTAQSRVKGEWLQVSMMGAALTLLAPTYAAPLISGVEVPRSASTAFSGNPLSGTFATTEGQLAIVCNSAEQSNALLTALHETGFESTLVQELREAAERRNVLHTHELLATMLSRRTATDWEALLVRHGVPATAVMRPAQAAAEAAKDWPHVDLEHPKAPKRVAVPGIGFSSTELLTPQLRAPVRRGADTRVLLSHAGLDGAVIEVMFADGVASEPERFTDQDASA</sequence>
<dbReference type="GO" id="GO:0003824">
    <property type="term" value="F:catalytic activity"/>
    <property type="evidence" value="ECO:0007669"/>
    <property type="project" value="InterPro"/>
</dbReference>
<dbReference type="InterPro" id="IPR050509">
    <property type="entry name" value="CoA-transferase_III"/>
</dbReference>